<dbReference type="Proteomes" id="UP001367030">
    <property type="component" value="Unassembled WGS sequence"/>
</dbReference>
<keyword evidence="5 7" id="KW-1133">Transmembrane helix</keyword>
<dbReference type="RefSeq" id="WP_340333091.1">
    <property type="nucleotide sequence ID" value="NZ_JBBKZS010000001.1"/>
</dbReference>
<feature type="transmembrane region" description="Helical" evidence="7">
    <location>
        <begin position="138"/>
        <end position="166"/>
    </location>
</feature>
<dbReference type="InterPro" id="IPR035906">
    <property type="entry name" value="MetI-like_sf"/>
</dbReference>
<comment type="similarity">
    <text evidence="7">Belongs to the binding-protein-dependent transport system permease family.</text>
</comment>
<feature type="transmembrane region" description="Helical" evidence="7">
    <location>
        <begin position="99"/>
        <end position="126"/>
    </location>
</feature>
<evidence type="ECO:0000256" key="1">
    <source>
        <dbReference type="ARBA" id="ARBA00004651"/>
    </source>
</evidence>
<keyword evidence="3" id="KW-1003">Cell membrane</keyword>
<feature type="domain" description="ABC transmembrane type-1" evidence="9">
    <location>
        <begin position="91"/>
        <end position="271"/>
    </location>
</feature>
<evidence type="ECO:0000256" key="3">
    <source>
        <dbReference type="ARBA" id="ARBA00022475"/>
    </source>
</evidence>
<dbReference type="PROSITE" id="PS50928">
    <property type="entry name" value="ABC_TM1"/>
    <property type="match status" value="1"/>
</dbReference>
<evidence type="ECO:0000256" key="7">
    <source>
        <dbReference type="RuleBase" id="RU363032"/>
    </source>
</evidence>
<dbReference type="InterPro" id="IPR000515">
    <property type="entry name" value="MetI-like"/>
</dbReference>
<keyword evidence="4 7" id="KW-0812">Transmembrane</keyword>
<dbReference type="SUPFAM" id="SSF161098">
    <property type="entry name" value="MetI-like"/>
    <property type="match status" value="1"/>
</dbReference>
<comment type="subcellular location">
    <subcellularLocation>
        <location evidence="1 7">Cell membrane</location>
        <topology evidence="1 7">Multi-pass membrane protein</topology>
    </subcellularLocation>
</comment>
<organism evidence="10 11">
    <name type="scientific">Variovorax robiniae</name>
    <dbReference type="NCBI Taxonomy" id="1836199"/>
    <lineage>
        <taxon>Bacteria</taxon>
        <taxon>Pseudomonadati</taxon>
        <taxon>Pseudomonadota</taxon>
        <taxon>Betaproteobacteria</taxon>
        <taxon>Burkholderiales</taxon>
        <taxon>Comamonadaceae</taxon>
        <taxon>Variovorax</taxon>
    </lineage>
</organism>
<dbReference type="PANTHER" id="PTHR30151">
    <property type="entry name" value="ALKANE SULFONATE ABC TRANSPORTER-RELATED, MEMBRANE SUBUNIT"/>
    <property type="match status" value="1"/>
</dbReference>
<evidence type="ECO:0000256" key="5">
    <source>
        <dbReference type="ARBA" id="ARBA00022989"/>
    </source>
</evidence>
<name>A0ABU8WZM3_9BURK</name>
<keyword evidence="2 7" id="KW-0813">Transport</keyword>
<evidence type="ECO:0000256" key="8">
    <source>
        <dbReference type="SAM" id="MobiDB-lite"/>
    </source>
</evidence>
<sequence>MNAVPSSQGIRTAVRSTEVTPMSQATHNNEARKPGMRALAIAGRVLFPPLSIFGFWYLAVAFLGLPDFVIPRPGAVLGVLINENHFILENLWPTLQAAAMGYVLANVVGIALAVIVTSVPFLNQLLMPAAITLRNVPYVALATVLALAIGDTMLSKVLILTIAGFFPVMVNTVRGIQSVDSVVLDRMRILDVSPWRVFWQVRLPYSLPFIMAAQEIVGSASISIAIAAEWMLSSSGLGYVINRAMSQYRGDEVYAVALLAALISYIVYLLIQYASRKLDWLGKTRPTK</sequence>
<feature type="transmembrane region" description="Helical" evidence="7">
    <location>
        <begin position="253"/>
        <end position="271"/>
    </location>
</feature>
<protein>
    <submittedName>
        <fullName evidence="10">ABC transporter permease</fullName>
    </submittedName>
</protein>
<evidence type="ECO:0000256" key="6">
    <source>
        <dbReference type="ARBA" id="ARBA00023136"/>
    </source>
</evidence>
<evidence type="ECO:0000259" key="9">
    <source>
        <dbReference type="PROSITE" id="PS50928"/>
    </source>
</evidence>
<reference evidence="10 11" key="1">
    <citation type="submission" date="2024-03" db="EMBL/GenBank/DDBJ databases">
        <title>Novel species of the genus Variovorax.</title>
        <authorList>
            <person name="Liu Q."/>
            <person name="Xin Y.-H."/>
        </authorList>
    </citation>
    <scope>NUCLEOTIDE SEQUENCE [LARGE SCALE GENOMIC DNA]</scope>
    <source>
        <strain evidence="10 11">KACC 18901</strain>
    </source>
</reference>
<comment type="caution">
    <text evidence="10">The sequence shown here is derived from an EMBL/GenBank/DDBJ whole genome shotgun (WGS) entry which is preliminary data.</text>
</comment>
<dbReference type="PANTHER" id="PTHR30151:SF0">
    <property type="entry name" value="ABC TRANSPORTER PERMEASE PROTEIN MJ0413-RELATED"/>
    <property type="match status" value="1"/>
</dbReference>
<feature type="transmembrane region" description="Helical" evidence="7">
    <location>
        <begin position="209"/>
        <end position="232"/>
    </location>
</feature>
<keyword evidence="11" id="KW-1185">Reference proteome</keyword>
<evidence type="ECO:0000313" key="10">
    <source>
        <dbReference type="EMBL" id="MEJ8852977.1"/>
    </source>
</evidence>
<proteinExistence type="inferred from homology"/>
<feature type="region of interest" description="Disordered" evidence="8">
    <location>
        <begin position="1"/>
        <end position="31"/>
    </location>
</feature>
<dbReference type="CDD" id="cd06261">
    <property type="entry name" value="TM_PBP2"/>
    <property type="match status" value="1"/>
</dbReference>
<keyword evidence="6 7" id="KW-0472">Membrane</keyword>
<gene>
    <name evidence="10" type="ORF">WKW79_00260</name>
</gene>
<dbReference type="Gene3D" id="1.10.3720.10">
    <property type="entry name" value="MetI-like"/>
    <property type="match status" value="1"/>
</dbReference>
<dbReference type="Pfam" id="PF00528">
    <property type="entry name" value="BPD_transp_1"/>
    <property type="match status" value="1"/>
</dbReference>
<evidence type="ECO:0000256" key="2">
    <source>
        <dbReference type="ARBA" id="ARBA00022448"/>
    </source>
</evidence>
<accession>A0ABU8WZM3</accession>
<dbReference type="EMBL" id="JBBKZS010000001">
    <property type="protein sequence ID" value="MEJ8852977.1"/>
    <property type="molecule type" value="Genomic_DNA"/>
</dbReference>
<feature type="transmembrane region" description="Helical" evidence="7">
    <location>
        <begin position="45"/>
        <end position="65"/>
    </location>
</feature>
<feature type="compositionally biased region" description="Polar residues" evidence="8">
    <location>
        <begin position="1"/>
        <end position="28"/>
    </location>
</feature>
<evidence type="ECO:0000256" key="4">
    <source>
        <dbReference type="ARBA" id="ARBA00022692"/>
    </source>
</evidence>
<evidence type="ECO:0000313" key="11">
    <source>
        <dbReference type="Proteomes" id="UP001367030"/>
    </source>
</evidence>